<sequence>MIPTGTTTSGLTHWTVTFQDAPEMARIRADRLRRDAHIAFVRAHPELQIGGALAMRPEQDFPGAIWNVEAETRGDVERLILQDPYYVASLRRYQITRWGRLPVRDAPVA</sequence>
<proteinExistence type="predicted"/>
<reference evidence="1 2" key="1">
    <citation type="journal article" date="2017" name="Front. Microbiol.">
        <title>Phaeobacter piscinae sp. nov., a species of the Roseobacter group and potential aquaculture probiont.</title>
        <authorList>
            <person name="Sonnenschein E.C."/>
            <person name="Phippen C.B.W."/>
            <person name="Nielsen K.F."/>
            <person name="Mateiu R.V."/>
            <person name="Melchiorsen J."/>
            <person name="Gram L."/>
            <person name="Overmann J."/>
            <person name="Freese H.M."/>
        </authorList>
    </citation>
    <scope>NUCLEOTIDE SEQUENCE [LARGE SCALE GENOMIC DNA]</scope>
    <source>
        <strain evidence="1 2">P63</strain>
    </source>
</reference>
<evidence type="ECO:0000313" key="1">
    <source>
        <dbReference type="EMBL" id="ATF06429.1"/>
    </source>
</evidence>
<dbReference type="Gene3D" id="3.30.70.1060">
    <property type="entry name" value="Dimeric alpha+beta barrel"/>
    <property type="match status" value="1"/>
</dbReference>
<protein>
    <recommendedName>
        <fullName evidence="3">YCII-related domain-containing protein</fullName>
    </recommendedName>
</protein>
<name>A0AAC9ZA33_9RHOB</name>
<dbReference type="GeneID" id="31846752"/>
<gene>
    <name evidence="1" type="ORF">PhaeoP63_02365</name>
</gene>
<dbReference type="RefSeq" id="WP_024097770.1">
    <property type="nucleotide sequence ID" value="NZ_CP010588.1"/>
</dbReference>
<dbReference type="SUPFAM" id="SSF54909">
    <property type="entry name" value="Dimeric alpha+beta barrel"/>
    <property type="match status" value="1"/>
</dbReference>
<dbReference type="InterPro" id="IPR011008">
    <property type="entry name" value="Dimeric_a/b-barrel"/>
</dbReference>
<evidence type="ECO:0008006" key="3">
    <source>
        <dbReference type="Google" id="ProtNLM"/>
    </source>
</evidence>
<accession>A0AAC9ZA33</accession>
<dbReference type="AlphaFoldDB" id="A0AAC9ZA33"/>
<evidence type="ECO:0000313" key="2">
    <source>
        <dbReference type="Proteomes" id="UP000217545"/>
    </source>
</evidence>
<dbReference type="EMBL" id="CP010784">
    <property type="protein sequence ID" value="ATF06429.1"/>
    <property type="molecule type" value="Genomic_DNA"/>
</dbReference>
<dbReference type="Proteomes" id="UP000217545">
    <property type="component" value="Chromosome"/>
</dbReference>
<organism evidence="1 2">
    <name type="scientific">Phaeobacter gallaeciensis</name>
    <dbReference type="NCBI Taxonomy" id="60890"/>
    <lineage>
        <taxon>Bacteria</taxon>
        <taxon>Pseudomonadati</taxon>
        <taxon>Pseudomonadota</taxon>
        <taxon>Alphaproteobacteria</taxon>
        <taxon>Rhodobacterales</taxon>
        <taxon>Roseobacteraceae</taxon>
        <taxon>Phaeobacter</taxon>
    </lineage>
</organism>